<proteinExistence type="predicted"/>
<organism evidence="3">
    <name type="scientific">Nyctotherus ovalis</name>
    <name type="common">Ciliate protozoan</name>
    <dbReference type="NCBI Taxonomy" id="70075"/>
    <lineage>
        <taxon>Eukaryota</taxon>
        <taxon>Sar</taxon>
        <taxon>Alveolata</taxon>
        <taxon>Ciliophora</taxon>
        <taxon>Intramacronucleata</taxon>
        <taxon>Armophorea</taxon>
        <taxon>Clevelandellida</taxon>
        <taxon>Nyctotheridae</taxon>
        <taxon>Nyctotherus</taxon>
    </lineage>
</organism>
<protein>
    <submittedName>
        <fullName evidence="3">Uncharacterized protein</fullName>
    </submittedName>
</protein>
<keyword evidence="1" id="KW-1133">Transmembrane helix</keyword>
<evidence type="ECO:0000313" key="3">
    <source>
        <dbReference type="EMBL" id="ABR27271.1"/>
    </source>
</evidence>
<feature type="chain" id="PRO_5012135538" evidence="2">
    <location>
        <begin position="16"/>
        <end position="197"/>
    </location>
</feature>
<feature type="transmembrane region" description="Helical" evidence="1">
    <location>
        <begin position="136"/>
        <end position="159"/>
    </location>
</feature>
<keyword evidence="1" id="KW-0472">Membrane</keyword>
<sequence length="197" mass="21939">MKALIILALLPIFLGKPELTADSTSTAPSCDNDNQCKELGLYNYCVDGTCQYRYSFCYSNDECTSSCCKNSQCVVYDDNCCSSSSDCTTGCCYSGICRNTYICGTCTINSDCYKSSCCKTYECVDSSNCNSTASTVIIIVFVVIGIVTVGIGTLIFMCIRRRRYYSRNNMYQPAAYQPYPYQPSPYQPQPQAYGYNY</sequence>
<dbReference type="AlphaFoldDB" id="A6MI47"/>
<evidence type="ECO:0000256" key="2">
    <source>
        <dbReference type="SAM" id="SignalP"/>
    </source>
</evidence>
<keyword evidence="1" id="KW-0812">Transmembrane</keyword>
<accession>A6MI47</accession>
<name>A6MI47_NYCOV</name>
<feature type="signal peptide" evidence="2">
    <location>
        <begin position="1"/>
        <end position="15"/>
    </location>
</feature>
<keyword evidence="2" id="KW-0732">Signal</keyword>
<dbReference type="EMBL" id="EF125736">
    <property type="protein sequence ID" value="ABR27271.1"/>
    <property type="molecule type" value="Genomic_DNA"/>
</dbReference>
<evidence type="ECO:0000256" key="1">
    <source>
        <dbReference type="SAM" id="Phobius"/>
    </source>
</evidence>
<reference evidence="3" key="1">
    <citation type="journal article" date="2007" name="J. Eukaryot. Microbiol.">
        <title>Variation in macronuclear genome content of three ciliates with extensive chromosomal fragmentation: a preliminary analysis.</title>
        <authorList>
            <person name="McGrath C.L."/>
            <person name="Zufall R.A."/>
            <person name="Katz L.A."/>
        </authorList>
    </citation>
    <scope>NUCLEOTIDE SEQUENCE</scope>
</reference>